<dbReference type="Proteomes" id="UP000601223">
    <property type="component" value="Unassembled WGS sequence"/>
</dbReference>
<evidence type="ECO:0008006" key="3">
    <source>
        <dbReference type="Google" id="ProtNLM"/>
    </source>
</evidence>
<dbReference type="InterPro" id="IPR043519">
    <property type="entry name" value="NT_sf"/>
</dbReference>
<protein>
    <recommendedName>
        <fullName evidence="3">Polymerase nucleotidyl transferase domain-containing protein</fullName>
    </recommendedName>
</protein>
<gene>
    <name evidence="1" type="ORF">Cba03nite_40740</name>
</gene>
<evidence type="ECO:0000313" key="1">
    <source>
        <dbReference type="EMBL" id="GIF82725.1"/>
    </source>
</evidence>
<dbReference type="SUPFAM" id="SSF81301">
    <property type="entry name" value="Nucleotidyltransferase"/>
    <property type="match status" value="1"/>
</dbReference>
<organism evidence="1 2">
    <name type="scientific">Catellatospora bangladeshensis</name>
    <dbReference type="NCBI Taxonomy" id="310355"/>
    <lineage>
        <taxon>Bacteria</taxon>
        <taxon>Bacillati</taxon>
        <taxon>Actinomycetota</taxon>
        <taxon>Actinomycetes</taxon>
        <taxon>Micromonosporales</taxon>
        <taxon>Micromonosporaceae</taxon>
        <taxon>Catellatospora</taxon>
    </lineage>
</organism>
<dbReference type="EMBL" id="BONF01000024">
    <property type="protein sequence ID" value="GIF82725.1"/>
    <property type="molecule type" value="Genomic_DNA"/>
</dbReference>
<comment type="caution">
    <text evidence="1">The sequence shown here is derived from an EMBL/GenBank/DDBJ whole genome shotgun (WGS) entry which is preliminary data.</text>
</comment>
<name>A0A8J3JPQ9_9ACTN</name>
<sequence>MTTPYEDLLARAQADPGVLGIVLTGSQARDGMATDHSDADVIVVVAEYGGAWTATTHSPELDTIPTSLADLADTSDRWRRYAYRGARVLLDRLDGRVGELVRAQATLSPAERDAWTREELDGYVNFVYRAAKNRRDGRPELARLEEIEAAPWFLWTLFSLYGRVRPYNKYLRWELETFPLPAPWTADHLIPALADRPSALFAELETAVRAAGFGDVLDGWGPELELCR</sequence>
<accession>A0A8J3JPQ9</accession>
<dbReference type="RefSeq" id="WP_203748429.1">
    <property type="nucleotide sequence ID" value="NZ_BONF01000024.1"/>
</dbReference>
<proteinExistence type="predicted"/>
<keyword evidence="2" id="KW-1185">Reference proteome</keyword>
<reference evidence="1 2" key="1">
    <citation type="submission" date="2021-01" db="EMBL/GenBank/DDBJ databases">
        <title>Whole genome shotgun sequence of Catellatospora bangladeshensis NBRC 107357.</title>
        <authorList>
            <person name="Komaki H."/>
            <person name="Tamura T."/>
        </authorList>
    </citation>
    <scope>NUCLEOTIDE SEQUENCE [LARGE SCALE GENOMIC DNA]</scope>
    <source>
        <strain evidence="1 2">NBRC 107357</strain>
    </source>
</reference>
<dbReference type="AlphaFoldDB" id="A0A8J3JPQ9"/>
<evidence type="ECO:0000313" key="2">
    <source>
        <dbReference type="Proteomes" id="UP000601223"/>
    </source>
</evidence>